<dbReference type="Pfam" id="PF00702">
    <property type="entry name" value="Hydrolase"/>
    <property type="match status" value="1"/>
</dbReference>
<dbReference type="Gene3D" id="3.40.50.1000">
    <property type="entry name" value="HAD superfamily/HAD-like"/>
    <property type="match status" value="1"/>
</dbReference>
<keyword evidence="2" id="KW-1133">Transmembrane helix</keyword>
<comment type="caution">
    <text evidence="3">The sequence shown here is derived from an EMBL/GenBank/DDBJ whole genome shotgun (WGS) entry which is preliminary data.</text>
</comment>
<dbReference type="InterPro" id="IPR036412">
    <property type="entry name" value="HAD-like_sf"/>
</dbReference>
<protein>
    <recommendedName>
        <fullName evidence="5">HAD family hydrolase</fullName>
    </recommendedName>
</protein>
<name>A0ABP9FDW2_9FLAO</name>
<dbReference type="CDD" id="cd01427">
    <property type="entry name" value="HAD_like"/>
    <property type="match status" value="1"/>
</dbReference>
<dbReference type="PANTHER" id="PTHR43316">
    <property type="entry name" value="HYDROLASE, HALOACID DELAHOGENASE-RELATED"/>
    <property type="match status" value="1"/>
</dbReference>
<accession>A0ABP9FDW2</accession>
<dbReference type="RefSeq" id="WP_345274574.1">
    <property type="nucleotide sequence ID" value="NZ_BAABJH010000006.1"/>
</dbReference>
<gene>
    <name evidence="3" type="ORF">GCM10023311_25830</name>
</gene>
<keyword evidence="4" id="KW-1185">Reference proteome</keyword>
<feature type="transmembrane region" description="Helical" evidence="2">
    <location>
        <begin position="663"/>
        <end position="681"/>
    </location>
</feature>
<dbReference type="Proteomes" id="UP001500433">
    <property type="component" value="Unassembled WGS sequence"/>
</dbReference>
<evidence type="ECO:0000313" key="3">
    <source>
        <dbReference type="EMBL" id="GAA4899387.1"/>
    </source>
</evidence>
<evidence type="ECO:0000256" key="2">
    <source>
        <dbReference type="SAM" id="Phobius"/>
    </source>
</evidence>
<evidence type="ECO:0000256" key="1">
    <source>
        <dbReference type="ARBA" id="ARBA00022801"/>
    </source>
</evidence>
<proteinExistence type="predicted"/>
<sequence length="697" mass="82088">MRKELTNTVLHDSNIKYIFTDYFDTIVHRKVHPNYTLRLWAKHMIQQLALPMTIDTLYFTRNEATGYITSKTKLNASEVPYKQLLGEIYRRLKNNNLQGSSKGLEYFVNISEAAEYKAEVSVQFLNTETVEALKHLKSKGCKIYCVSDFYTSESLIKQLICAHGLRNLFEDVFVSSERGCSKHVGGMYDYLITYLNIEPNQILMIGDNYRSDITNAQKAGIKGIYIPNKHQKRIQKKLLFGNDYSDYNKIINQIYKKCNHRKAPPYSDYIIFFAFFTEKLYAICIKKDIKDLFFLAREGLFLKRLFDHYQDVNGLKNNHHINTHYLKMSRQAALQIDLKQLEEENFNYFREYHKNLSVEGFLNNFCFSDYDCKNLINSLGLNESGKKLIKNFFDSNTYKHLVSNPDFKAIYEANRIAQKKAFNSYIKSFNVPFENQGINLIDIGWNGTMQDKLFEYFENKVPVYGYYLGLKDLRPSIEFTDLKTGRWGLNFETNPYTGYSDHLMMANTELYEQLAQAPHGSTLGYQNNPNQYAVEYHESHEKQVYEDYIKDTQDFMFNMFKEYCESTNTICYDPYMAKNVTAHYALKIGTIIPKRKLNRVIDLSKGFFSNVGNNEVGEDCYKMSVREGLKHQIPILKNYLTSPEKMVKYIMRSKLRLYKKNKLFYMPTLPVYYYICLVRYAKKLIRKKLYLKYAHFK</sequence>
<dbReference type="InterPro" id="IPR051540">
    <property type="entry name" value="S-2-haloacid_dehalogenase"/>
</dbReference>
<organism evidence="3 4">
    <name type="scientific">Flaviramulus aquimarinus</name>
    <dbReference type="NCBI Taxonomy" id="1170456"/>
    <lineage>
        <taxon>Bacteria</taxon>
        <taxon>Pseudomonadati</taxon>
        <taxon>Bacteroidota</taxon>
        <taxon>Flavobacteriia</taxon>
        <taxon>Flavobacteriales</taxon>
        <taxon>Flavobacteriaceae</taxon>
        <taxon>Flaviramulus</taxon>
    </lineage>
</organism>
<dbReference type="InterPro" id="IPR023214">
    <property type="entry name" value="HAD_sf"/>
</dbReference>
<dbReference type="NCBIfam" id="TIGR01549">
    <property type="entry name" value="HAD-SF-IA-v1"/>
    <property type="match status" value="1"/>
</dbReference>
<evidence type="ECO:0008006" key="5">
    <source>
        <dbReference type="Google" id="ProtNLM"/>
    </source>
</evidence>
<keyword evidence="2" id="KW-0472">Membrane</keyword>
<evidence type="ECO:0000313" key="4">
    <source>
        <dbReference type="Proteomes" id="UP001500433"/>
    </source>
</evidence>
<dbReference type="EMBL" id="BAABJH010000006">
    <property type="protein sequence ID" value="GAA4899387.1"/>
    <property type="molecule type" value="Genomic_DNA"/>
</dbReference>
<dbReference type="InterPro" id="IPR006439">
    <property type="entry name" value="HAD-SF_hydro_IA"/>
</dbReference>
<keyword evidence="1" id="KW-0378">Hydrolase</keyword>
<reference evidence="4" key="1">
    <citation type="journal article" date="2019" name="Int. J. Syst. Evol. Microbiol.">
        <title>The Global Catalogue of Microorganisms (GCM) 10K type strain sequencing project: providing services to taxonomists for standard genome sequencing and annotation.</title>
        <authorList>
            <consortium name="The Broad Institute Genomics Platform"/>
            <consortium name="The Broad Institute Genome Sequencing Center for Infectious Disease"/>
            <person name="Wu L."/>
            <person name="Ma J."/>
        </authorList>
    </citation>
    <scope>NUCLEOTIDE SEQUENCE [LARGE SCALE GENOMIC DNA]</scope>
    <source>
        <strain evidence="4">JCM 18274</strain>
    </source>
</reference>
<dbReference type="SUPFAM" id="SSF56784">
    <property type="entry name" value="HAD-like"/>
    <property type="match status" value="1"/>
</dbReference>
<keyword evidence="2" id="KW-0812">Transmembrane</keyword>
<dbReference type="PANTHER" id="PTHR43316:SF3">
    <property type="entry name" value="HALOACID DEHALOGENASE, TYPE II (AFU_ORTHOLOGUE AFUA_2G07750)-RELATED"/>
    <property type="match status" value="1"/>
</dbReference>